<evidence type="ECO:0000256" key="10">
    <source>
        <dbReference type="PROSITE-ProRule" id="PRU10141"/>
    </source>
</evidence>
<dbReference type="FunFam" id="1.10.510.10:FF:000359">
    <property type="entry name" value="Mitogen-activated protein kinase 1, putative, expressed"/>
    <property type="match status" value="1"/>
</dbReference>
<accession>A0AAD8H772</accession>
<dbReference type="InterPro" id="IPR011009">
    <property type="entry name" value="Kinase-like_dom_sf"/>
</dbReference>
<keyword evidence="4" id="KW-0808">Transferase</keyword>
<dbReference type="Gene3D" id="1.10.510.10">
    <property type="entry name" value="Transferase(Phosphotransferase) domain 1"/>
    <property type="match status" value="1"/>
</dbReference>
<organism evidence="13 14">
    <name type="scientific">Heracleum sosnowskyi</name>
    <dbReference type="NCBI Taxonomy" id="360622"/>
    <lineage>
        <taxon>Eukaryota</taxon>
        <taxon>Viridiplantae</taxon>
        <taxon>Streptophyta</taxon>
        <taxon>Embryophyta</taxon>
        <taxon>Tracheophyta</taxon>
        <taxon>Spermatophyta</taxon>
        <taxon>Magnoliopsida</taxon>
        <taxon>eudicotyledons</taxon>
        <taxon>Gunneridae</taxon>
        <taxon>Pentapetalae</taxon>
        <taxon>asterids</taxon>
        <taxon>campanulids</taxon>
        <taxon>Apiales</taxon>
        <taxon>Apiaceae</taxon>
        <taxon>Apioideae</taxon>
        <taxon>apioid superclade</taxon>
        <taxon>Tordylieae</taxon>
        <taxon>Tordyliinae</taxon>
        <taxon>Heracleum</taxon>
    </lineage>
</organism>
<keyword evidence="14" id="KW-1185">Reference proteome</keyword>
<evidence type="ECO:0000313" key="13">
    <source>
        <dbReference type="EMBL" id="KAK1361626.1"/>
    </source>
</evidence>
<evidence type="ECO:0000256" key="3">
    <source>
        <dbReference type="ARBA" id="ARBA00022527"/>
    </source>
</evidence>
<evidence type="ECO:0000256" key="7">
    <source>
        <dbReference type="ARBA" id="ARBA00022840"/>
    </source>
</evidence>
<evidence type="ECO:0000256" key="4">
    <source>
        <dbReference type="ARBA" id="ARBA00022679"/>
    </source>
</evidence>
<evidence type="ECO:0000313" key="14">
    <source>
        <dbReference type="Proteomes" id="UP001237642"/>
    </source>
</evidence>
<protein>
    <recommendedName>
        <fullName evidence="2">mitogen-activated protein kinase kinase kinase</fullName>
        <ecNumber evidence="2">2.7.11.25</ecNumber>
    </recommendedName>
</protein>
<evidence type="ECO:0000256" key="5">
    <source>
        <dbReference type="ARBA" id="ARBA00022741"/>
    </source>
</evidence>
<dbReference type="EMBL" id="JAUIZM010000010">
    <property type="protein sequence ID" value="KAK1361626.1"/>
    <property type="molecule type" value="Genomic_DNA"/>
</dbReference>
<name>A0AAD8H772_9APIA</name>
<dbReference type="PROSITE" id="PS00108">
    <property type="entry name" value="PROTEIN_KINASE_ST"/>
    <property type="match status" value="1"/>
</dbReference>
<dbReference type="Proteomes" id="UP001237642">
    <property type="component" value="Unassembled WGS sequence"/>
</dbReference>
<comment type="catalytic activity">
    <reaction evidence="8">
        <text>L-threonyl-[protein] + ATP = O-phospho-L-threonyl-[protein] + ADP + H(+)</text>
        <dbReference type="Rhea" id="RHEA:46608"/>
        <dbReference type="Rhea" id="RHEA-COMP:11060"/>
        <dbReference type="Rhea" id="RHEA-COMP:11605"/>
        <dbReference type="ChEBI" id="CHEBI:15378"/>
        <dbReference type="ChEBI" id="CHEBI:30013"/>
        <dbReference type="ChEBI" id="CHEBI:30616"/>
        <dbReference type="ChEBI" id="CHEBI:61977"/>
        <dbReference type="ChEBI" id="CHEBI:456216"/>
        <dbReference type="EC" id="2.7.11.25"/>
    </reaction>
</comment>
<reference evidence="13" key="2">
    <citation type="submission" date="2023-05" db="EMBL/GenBank/DDBJ databases">
        <authorList>
            <person name="Schelkunov M.I."/>
        </authorList>
    </citation>
    <scope>NUCLEOTIDE SEQUENCE</scope>
    <source>
        <strain evidence="13">Hsosn_3</strain>
        <tissue evidence="13">Leaf</tissue>
    </source>
</reference>
<dbReference type="InterPro" id="IPR050538">
    <property type="entry name" value="MAP_kinase_kinase_kinase"/>
</dbReference>
<dbReference type="GO" id="GO:1902065">
    <property type="term" value="P:response to L-glutamate"/>
    <property type="evidence" value="ECO:0007669"/>
    <property type="project" value="UniProtKB-ARBA"/>
</dbReference>
<comment type="catalytic activity">
    <reaction evidence="9">
        <text>L-seryl-[protein] + ATP = O-phospho-L-seryl-[protein] + ADP + H(+)</text>
        <dbReference type="Rhea" id="RHEA:17989"/>
        <dbReference type="Rhea" id="RHEA-COMP:9863"/>
        <dbReference type="Rhea" id="RHEA-COMP:11604"/>
        <dbReference type="ChEBI" id="CHEBI:15378"/>
        <dbReference type="ChEBI" id="CHEBI:29999"/>
        <dbReference type="ChEBI" id="CHEBI:30616"/>
        <dbReference type="ChEBI" id="CHEBI:83421"/>
        <dbReference type="ChEBI" id="CHEBI:456216"/>
        <dbReference type="EC" id="2.7.11.25"/>
    </reaction>
</comment>
<keyword evidence="5 10" id="KW-0547">Nucleotide-binding</keyword>
<dbReference type="Pfam" id="PF00069">
    <property type="entry name" value="Pkinase"/>
    <property type="match status" value="1"/>
</dbReference>
<dbReference type="GO" id="GO:0005737">
    <property type="term" value="C:cytoplasm"/>
    <property type="evidence" value="ECO:0007669"/>
    <property type="project" value="TreeGrafter"/>
</dbReference>
<feature type="binding site" evidence="10">
    <location>
        <position position="348"/>
    </location>
    <ligand>
        <name>ATP</name>
        <dbReference type="ChEBI" id="CHEBI:30616"/>
    </ligand>
</feature>
<feature type="region of interest" description="Disordered" evidence="11">
    <location>
        <begin position="241"/>
        <end position="315"/>
    </location>
</feature>
<dbReference type="EC" id="2.7.11.25" evidence="2"/>
<dbReference type="InterPro" id="IPR008271">
    <property type="entry name" value="Ser/Thr_kinase_AS"/>
</dbReference>
<keyword evidence="7 10" id="KW-0067">ATP-binding</keyword>
<reference evidence="13" key="1">
    <citation type="submission" date="2023-02" db="EMBL/GenBank/DDBJ databases">
        <title>Genome of toxic invasive species Heracleum sosnowskyi carries increased number of genes despite the absence of recent whole-genome duplications.</title>
        <authorList>
            <person name="Schelkunov M."/>
            <person name="Shtratnikova V."/>
            <person name="Makarenko M."/>
            <person name="Klepikova A."/>
            <person name="Omelchenko D."/>
            <person name="Novikova G."/>
            <person name="Obukhova E."/>
            <person name="Bogdanov V."/>
            <person name="Penin A."/>
            <person name="Logacheva M."/>
        </authorList>
    </citation>
    <scope>NUCLEOTIDE SEQUENCE</scope>
    <source>
        <strain evidence="13">Hsosn_3</strain>
        <tissue evidence="13">Leaf</tissue>
    </source>
</reference>
<keyword evidence="6 13" id="KW-0418">Kinase</keyword>
<proteinExistence type="inferred from homology"/>
<comment type="similarity">
    <text evidence="1">Belongs to the protein kinase superfamily. STE Ser/Thr protein kinase family. MAP kinase kinase kinase subfamily.</text>
</comment>
<dbReference type="PANTHER" id="PTHR48016:SF29">
    <property type="entry name" value="MITOGEN-ACTIVATED PROTEIN KINASE KINASE KINASE 1-RELATED"/>
    <property type="match status" value="1"/>
</dbReference>
<evidence type="ECO:0000256" key="9">
    <source>
        <dbReference type="ARBA" id="ARBA00048329"/>
    </source>
</evidence>
<evidence type="ECO:0000256" key="6">
    <source>
        <dbReference type="ARBA" id="ARBA00022777"/>
    </source>
</evidence>
<feature type="domain" description="Protein kinase" evidence="12">
    <location>
        <begin position="320"/>
        <end position="587"/>
    </location>
</feature>
<evidence type="ECO:0000256" key="2">
    <source>
        <dbReference type="ARBA" id="ARBA00012406"/>
    </source>
</evidence>
<dbReference type="InterPro" id="IPR000719">
    <property type="entry name" value="Prot_kinase_dom"/>
</dbReference>
<dbReference type="GO" id="GO:0004709">
    <property type="term" value="F:MAP kinase kinase kinase activity"/>
    <property type="evidence" value="ECO:0007669"/>
    <property type="project" value="UniProtKB-EC"/>
</dbReference>
<dbReference type="SMART" id="SM00220">
    <property type="entry name" value="S_TKc"/>
    <property type="match status" value="1"/>
</dbReference>
<dbReference type="PROSITE" id="PS00107">
    <property type="entry name" value="PROTEIN_KINASE_ATP"/>
    <property type="match status" value="1"/>
</dbReference>
<evidence type="ECO:0000256" key="8">
    <source>
        <dbReference type="ARBA" id="ARBA00047559"/>
    </source>
</evidence>
<gene>
    <name evidence="13" type="ORF">POM88_046100</name>
</gene>
<feature type="compositionally biased region" description="Polar residues" evidence="11">
    <location>
        <begin position="38"/>
        <end position="48"/>
    </location>
</feature>
<comment type="caution">
    <text evidence="13">The sequence shown here is derived from an EMBL/GenBank/DDBJ whole genome shotgun (WGS) entry which is preliminary data.</text>
</comment>
<evidence type="ECO:0000256" key="11">
    <source>
        <dbReference type="SAM" id="MobiDB-lite"/>
    </source>
</evidence>
<feature type="compositionally biased region" description="Basic residues" evidence="11">
    <location>
        <begin position="16"/>
        <end position="25"/>
    </location>
</feature>
<dbReference type="GO" id="GO:0005524">
    <property type="term" value="F:ATP binding"/>
    <property type="evidence" value="ECO:0007669"/>
    <property type="project" value="UniProtKB-UniRule"/>
</dbReference>
<dbReference type="PANTHER" id="PTHR48016">
    <property type="entry name" value="MAP KINASE KINASE KINASE SSK2-RELATED-RELATED"/>
    <property type="match status" value="1"/>
</dbReference>
<dbReference type="InterPro" id="IPR017441">
    <property type="entry name" value="Protein_kinase_ATP_BS"/>
</dbReference>
<sequence length="587" mass="64936">MHQIPRLFKHKSMESKHKKSRKPKLDRRNALKNVDYEPSTSNSGSFDSPDSPIRSRSLDISPINDRTSFRIEGIDGEFDVICQSLGLSGPDDFAIPAADWESRKLRSSSDILPRSRLNKLDKSFRISELSHKFSENVSVSDRDREKVDNESVRVGNVGGSDRDEVDNEFLRVGNVNVSDRDEVDNEFVRIGNVNVSDRGEVGNEFVRVSNVRGINGARPPVLTPPPNIALPVIDDNSSTWDIMRSFAPDGDENHESVYGRGDSSSDEDGGGGGNGERERNMVSEDNMFTTSNEDDSSSTTTEPPSNVSPQGKSRPIISSWEKGKLLGRGSFGSVYEGIADGGFFLAVKEVSLLDQGVQGRQSITQLEQEIDLLSKLEHENIVRYLGTEQTESNLYIFLELASKGSLLSLYQQYNLQDSQVSVYTRQILNGLKYLHDKNVVHRDIKSANILVDTNGTVKLADFGLAKATKLNDVKSCKGTAFWMAPEVVKRSQGYGLAADIWSLGCTVLELLTRELPYHPLDGMQAVYRIGNSIPPSVPDSLSKDARDFIHKISIPSHTGLEITIKWKANENELATTSGSIIPALDRE</sequence>
<keyword evidence="3" id="KW-0723">Serine/threonine-protein kinase</keyword>
<evidence type="ECO:0000259" key="12">
    <source>
        <dbReference type="PROSITE" id="PS50011"/>
    </source>
</evidence>
<feature type="region of interest" description="Disordered" evidence="11">
    <location>
        <begin position="1"/>
        <end position="59"/>
    </location>
</feature>
<dbReference type="SUPFAM" id="SSF56112">
    <property type="entry name" value="Protein kinase-like (PK-like)"/>
    <property type="match status" value="1"/>
</dbReference>
<evidence type="ECO:0000256" key="1">
    <source>
        <dbReference type="ARBA" id="ARBA00006529"/>
    </source>
</evidence>
<dbReference type="AlphaFoldDB" id="A0AAD8H772"/>
<dbReference type="PROSITE" id="PS50011">
    <property type="entry name" value="PROTEIN_KINASE_DOM"/>
    <property type="match status" value="1"/>
</dbReference>